<proteinExistence type="predicted"/>
<keyword evidence="1" id="KW-0812">Transmembrane</keyword>
<reference evidence="2" key="1">
    <citation type="submission" date="2014-11" db="EMBL/GenBank/DDBJ databases">
        <authorList>
            <person name="Amaro Gonzalez C."/>
        </authorList>
    </citation>
    <scope>NUCLEOTIDE SEQUENCE</scope>
</reference>
<evidence type="ECO:0000256" key="1">
    <source>
        <dbReference type="SAM" id="Phobius"/>
    </source>
</evidence>
<sequence>MSVSSLTHRHVFFIRVCRLALGLLAFCVLIVFAGDTGAFDASVSMCFSVASWLPFLASFDLSSFQFFFSKADHCSVKYSASQGSLDTVDMFVYILVCVFVCARVLSATVWYYVSIQSQITVLEPF</sequence>
<name>A0A0E9WVV9_ANGAN</name>
<feature type="transmembrane region" description="Helical" evidence="1">
    <location>
        <begin position="49"/>
        <end position="69"/>
    </location>
</feature>
<dbReference type="EMBL" id="GBXM01014944">
    <property type="protein sequence ID" value="JAH93633.1"/>
    <property type="molecule type" value="Transcribed_RNA"/>
</dbReference>
<reference evidence="2" key="2">
    <citation type="journal article" date="2015" name="Fish Shellfish Immunol.">
        <title>Early steps in the European eel (Anguilla anguilla)-Vibrio vulnificus interaction in the gills: Role of the RtxA13 toxin.</title>
        <authorList>
            <person name="Callol A."/>
            <person name="Pajuelo D."/>
            <person name="Ebbesson L."/>
            <person name="Teles M."/>
            <person name="MacKenzie S."/>
            <person name="Amaro C."/>
        </authorList>
    </citation>
    <scope>NUCLEOTIDE SEQUENCE</scope>
</reference>
<keyword evidence="1" id="KW-0472">Membrane</keyword>
<evidence type="ECO:0000313" key="2">
    <source>
        <dbReference type="EMBL" id="JAH93633.1"/>
    </source>
</evidence>
<keyword evidence="1" id="KW-1133">Transmembrane helix</keyword>
<protein>
    <submittedName>
        <fullName evidence="2">Uncharacterized protein</fullName>
    </submittedName>
</protein>
<dbReference type="AlphaFoldDB" id="A0A0E9WVV9"/>
<accession>A0A0E9WVV9</accession>
<feature type="transmembrane region" description="Helical" evidence="1">
    <location>
        <begin position="90"/>
        <end position="113"/>
    </location>
</feature>
<organism evidence="2">
    <name type="scientific">Anguilla anguilla</name>
    <name type="common">European freshwater eel</name>
    <name type="synonym">Muraena anguilla</name>
    <dbReference type="NCBI Taxonomy" id="7936"/>
    <lineage>
        <taxon>Eukaryota</taxon>
        <taxon>Metazoa</taxon>
        <taxon>Chordata</taxon>
        <taxon>Craniata</taxon>
        <taxon>Vertebrata</taxon>
        <taxon>Euteleostomi</taxon>
        <taxon>Actinopterygii</taxon>
        <taxon>Neopterygii</taxon>
        <taxon>Teleostei</taxon>
        <taxon>Anguilliformes</taxon>
        <taxon>Anguillidae</taxon>
        <taxon>Anguilla</taxon>
    </lineage>
</organism>